<accession>A0A0V0QXK9</accession>
<evidence type="ECO:0000256" key="6">
    <source>
        <dbReference type="ARBA" id="ARBA00022882"/>
    </source>
</evidence>
<dbReference type="PROSITE" id="PS50042">
    <property type="entry name" value="CNMP_BINDING_3"/>
    <property type="match status" value="1"/>
</dbReference>
<dbReference type="InParanoid" id="A0A0V0QXK9"/>
<keyword evidence="11" id="KW-0407">Ion channel</keyword>
<feature type="transmembrane region" description="Helical" evidence="14">
    <location>
        <begin position="481"/>
        <end position="501"/>
    </location>
</feature>
<dbReference type="PANTHER" id="PTHR10217">
    <property type="entry name" value="VOLTAGE AND LIGAND GATED POTASSIUM CHANNEL"/>
    <property type="match status" value="1"/>
</dbReference>
<evidence type="ECO:0000313" key="17">
    <source>
        <dbReference type="Proteomes" id="UP000054937"/>
    </source>
</evidence>
<evidence type="ECO:0000259" key="15">
    <source>
        <dbReference type="PROSITE" id="PS50042"/>
    </source>
</evidence>
<dbReference type="Proteomes" id="UP000054937">
    <property type="component" value="Unassembled WGS sequence"/>
</dbReference>
<evidence type="ECO:0000256" key="12">
    <source>
        <dbReference type="SAM" id="Coils"/>
    </source>
</evidence>
<dbReference type="GO" id="GO:0005249">
    <property type="term" value="F:voltage-gated potassium channel activity"/>
    <property type="evidence" value="ECO:0007669"/>
    <property type="project" value="InterPro"/>
</dbReference>
<keyword evidence="4 14" id="KW-0812">Transmembrane</keyword>
<keyword evidence="6" id="KW-0851">Voltage-gated channel</keyword>
<keyword evidence="7" id="KW-0630">Potassium</keyword>
<name>A0A0V0QXK9_PSEPJ</name>
<comment type="subcellular location">
    <subcellularLocation>
        <location evidence="1">Membrane</location>
        <topology evidence="1">Multi-pass membrane protein</topology>
    </subcellularLocation>
</comment>
<keyword evidence="3" id="KW-0633">Potassium transport</keyword>
<feature type="compositionally biased region" description="Polar residues" evidence="13">
    <location>
        <begin position="887"/>
        <end position="899"/>
    </location>
</feature>
<dbReference type="InterPro" id="IPR003938">
    <property type="entry name" value="K_chnl_volt-dep_EAG/ELK/ERG"/>
</dbReference>
<evidence type="ECO:0000256" key="8">
    <source>
        <dbReference type="ARBA" id="ARBA00022989"/>
    </source>
</evidence>
<dbReference type="InterPro" id="IPR050818">
    <property type="entry name" value="KCNH_animal-type"/>
</dbReference>
<evidence type="ECO:0000256" key="7">
    <source>
        <dbReference type="ARBA" id="ARBA00022958"/>
    </source>
</evidence>
<dbReference type="FunCoup" id="A0A0V0QXK9">
    <property type="interactions" value="1"/>
</dbReference>
<evidence type="ECO:0000256" key="13">
    <source>
        <dbReference type="SAM" id="MobiDB-lite"/>
    </source>
</evidence>
<dbReference type="Gene3D" id="1.10.287.70">
    <property type="match status" value="1"/>
</dbReference>
<feature type="region of interest" description="Disordered" evidence="13">
    <location>
        <begin position="163"/>
        <end position="191"/>
    </location>
</feature>
<feature type="compositionally biased region" description="Low complexity" evidence="13">
    <location>
        <begin position="869"/>
        <end position="886"/>
    </location>
</feature>
<keyword evidence="12" id="KW-0175">Coiled coil</keyword>
<evidence type="ECO:0000256" key="5">
    <source>
        <dbReference type="ARBA" id="ARBA00022826"/>
    </source>
</evidence>
<feature type="domain" description="Cyclic nucleotide-binding" evidence="15">
    <location>
        <begin position="587"/>
        <end position="690"/>
    </location>
</feature>
<dbReference type="InterPro" id="IPR005821">
    <property type="entry name" value="Ion_trans_dom"/>
</dbReference>
<comment type="caution">
    <text evidence="16">The sequence shown here is derived from an EMBL/GenBank/DDBJ whole genome shotgun (WGS) entry which is preliminary data.</text>
</comment>
<feature type="coiled-coil region" evidence="12">
    <location>
        <begin position="737"/>
        <end position="764"/>
    </location>
</feature>
<dbReference type="InterPro" id="IPR000595">
    <property type="entry name" value="cNMP-bd_dom"/>
</dbReference>
<dbReference type="Pfam" id="PF00520">
    <property type="entry name" value="Ion_trans"/>
    <property type="match status" value="1"/>
</dbReference>
<proteinExistence type="predicted"/>
<dbReference type="EMBL" id="LDAU01000090">
    <property type="protein sequence ID" value="KRX07015.1"/>
    <property type="molecule type" value="Genomic_DNA"/>
</dbReference>
<evidence type="ECO:0000256" key="1">
    <source>
        <dbReference type="ARBA" id="ARBA00004141"/>
    </source>
</evidence>
<evidence type="ECO:0000256" key="14">
    <source>
        <dbReference type="SAM" id="Phobius"/>
    </source>
</evidence>
<dbReference type="PRINTS" id="PR01463">
    <property type="entry name" value="EAGCHANLFMLY"/>
</dbReference>
<dbReference type="Gene3D" id="2.60.120.10">
    <property type="entry name" value="Jelly Rolls"/>
    <property type="match status" value="1"/>
</dbReference>
<feature type="transmembrane region" description="Helical" evidence="14">
    <location>
        <begin position="354"/>
        <end position="380"/>
    </location>
</feature>
<dbReference type="GO" id="GO:0042391">
    <property type="term" value="P:regulation of membrane potential"/>
    <property type="evidence" value="ECO:0007669"/>
    <property type="project" value="TreeGrafter"/>
</dbReference>
<keyword evidence="9" id="KW-0406">Ion transport</keyword>
<protein>
    <submittedName>
        <fullName evidence="16">Cyclic nucleotide-binding protein</fullName>
    </submittedName>
</protein>
<dbReference type="GO" id="GO:0034702">
    <property type="term" value="C:monoatomic ion channel complex"/>
    <property type="evidence" value="ECO:0007669"/>
    <property type="project" value="UniProtKB-KW"/>
</dbReference>
<feature type="region of interest" description="Disordered" evidence="13">
    <location>
        <begin position="869"/>
        <end position="899"/>
    </location>
</feature>
<dbReference type="AlphaFoldDB" id="A0A0V0QXK9"/>
<keyword evidence="5" id="KW-0631">Potassium channel</keyword>
<dbReference type="SUPFAM" id="SSF51206">
    <property type="entry name" value="cAMP-binding domain-like"/>
    <property type="match status" value="1"/>
</dbReference>
<organism evidence="16 17">
    <name type="scientific">Pseudocohnilembus persalinus</name>
    <name type="common">Ciliate</name>
    <dbReference type="NCBI Taxonomy" id="266149"/>
    <lineage>
        <taxon>Eukaryota</taxon>
        <taxon>Sar</taxon>
        <taxon>Alveolata</taxon>
        <taxon>Ciliophora</taxon>
        <taxon>Intramacronucleata</taxon>
        <taxon>Oligohymenophorea</taxon>
        <taxon>Scuticociliatia</taxon>
        <taxon>Philasterida</taxon>
        <taxon>Pseudocohnilembidae</taxon>
        <taxon>Pseudocohnilembus</taxon>
    </lineage>
</organism>
<dbReference type="CDD" id="cd00038">
    <property type="entry name" value="CAP_ED"/>
    <property type="match status" value="1"/>
</dbReference>
<evidence type="ECO:0000256" key="10">
    <source>
        <dbReference type="ARBA" id="ARBA00023136"/>
    </source>
</evidence>
<evidence type="ECO:0000256" key="4">
    <source>
        <dbReference type="ARBA" id="ARBA00022692"/>
    </source>
</evidence>
<dbReference type="PANTHER" id="PTHR10217:SF435">
    <property type="entry name" value="POTASSIUM VOLTAGE-GATED CHANNEL PROTEIN EAG"/>
    <property type="match status" value="1"/>
</dbReference>
<dbReference type="OMA" id="NHNDCFS"/>
<keyword evidence="2" id="KW-0813">Transport</keyword>
<keyword evidence="17" id="KW-1185">Reference proteome</keyword>
<sequence length="1075" mass="127440">MNLSKQKHNNFHNSQQNFDYEKNNYQQQQKETQNQNPLIQIKHSNGQYPAISFDDKNYNLESLGQKSNNLNSSFNDQSNIQLVQGKYQQSPSSKNELNNLNYTMLSKQQNSFRQSIQNQALLYRNQRGEYNDEEQTQLKINLQGSQNHNTGLNYSDINSQKYKSQNGENFNEESSNVFSPSSAFTGNNSAKNGKYLKKTRSKNFSNFLLNLNSQNSKNYNTPKLDSRKLSCNRNLKNIMGMEDKNYQKNRKSDIFTEQYIEQIIQQRKNSEGLGQKLLNVGIMKITQKLMSDSFQPRKSKTDFEVPKIPFGKAKFFTIDILLQFNTAMYIKGILVKDKLVLGKKYLKSYFVLDLLTVVGLMCVQTFSSQWFELAFVFRLVQLRSRLEKLNKYFSLKYKMGFNYDFILIISVILLMAHITGCGFYQIGQYDKFYGKYTWIDFFNMEQLEIWDKYVTSLYFTFVTMITVGYGDIYPISTNEKIYVIFMTIVSCGIFGYCVNRLSQLFNQINERKKKIERKQDVISKYLKQRQINQFIQTDILKYIEYQNQGEASIEEEGAKIISELDNKLIEDYKITYFTKFLQQKRFFFQNFSKKSIHDLSLHMEEVIYKKGEIIFLEDTLVDKLMILIQGSVVFFSKKNNQLFLGKTEMTSNKIVNLDDFIGNKCNQNSARADDLCKIAFINKENFIEILKKNENDYSSSQSEDIFNIHNIQYKPNDPLLDFNFYKLIPKIKNNVVNLEQLEKIQNQEERIKEIEEANNIQQNDEKLWYEIEKLRDLQSEISQDEDEDDQFGFQDIDDENANKMLGIRSNSKKLSITSDQNIPMLNSYQHNPNQVKFVNRRESIKEQIDEEDEYSNIDRKQTIILNQQQTQTNNNNNNKSHNRQNNFMNQTNYSNKGIQGNLKSQKQNYQNNQELKFYQNQNFQMHTNENFDPMAGSYQKYNSIFNMNNPKNATRNGRNKPTALKRQQDSQFQRKITQENNTNTQEYLNQLLQYQQQLQAQLQEQNLEKIDLWLDQFYQIDKMKETKNFKIHNNYKKIIQEFNLYQTWNFNIKYEYSGNQNESKQIKKRNKKIYK</sequence>
<evidence type="ECO:0000256" key="3">
    <source>
        <dbReference type="ARBA" id="ARBA00022538"/>
    </source>
</evidence>
<keyword evidence="10 14" id="KW-0472">Membrane</keyword>
<feature type="transmembrane region" description="Helical" evidence="14">
    <location>
        <begin position="453"/>
        <end position="469"/>
    </location>
</feature>
<evidence type="ECO:0000256" key="11">
    <source>
        <dbReference type="ARBA" id="ARBA00023303"/>
    </source>
</evidence>
<dbReference type="InterPro" id="IPR018490">
    <property type="entry name" value="cNMP-bd_dom_sf"/>
</dbReference>
<dbReference type="SUPFAM" id="SSF81324">
    <property type="entry name" value="Voltage-gated potassium channels"/>
    <property type="match status" value="1"/>
</dbReference>
<evidence type="ECO:0000256" key="9">
    <source>
        <dbReference type="ARBA" id="ARBA00023065"/>
    </source>
</evidence>
<dbReference type="GO" id="GO:0005886">
    <property type="term" value="C:plasma membrane"/>
    <property type="evidence" value="ECO:0007669"/>
    <property type="project" value="TreeGrafter"/>
</dbReference>
<evidence type="ECO:0000256" key="2">
    <source>
        <dbReference type="ARBA" id="ARBA00022448"/>
    </source>
</evidence>
<feature type="transmembrane region" description="Helical" evidence="14">
    <location>
        <begin position="401"/>
        <end position="426"/>
    </location>
</feature>
<gene>
    <name evidence="16" type="ORF">PPERSA_07178</name>
</gene>
<keyword evidence="8 14" id="KW-1133">Transmembrane helix</keyword>
<dbReference type="InterPro" id="IPR014710">
    <property type="entry name" value="RmlC-like_jellyroll"/>
</dbReference>
<reference evidence="16 17" key="1">
    <citation type="journal article" date="2015" name="Sci. Rep.">
        <title>Genome of the facultative scuticociliatosis pathogen Pseudocohnilembus persalinus provides insight into its virulence through horizontal gene transfer.</title>
        <authorList>
            <person name="Xiong J."/>
            <person name="Wang G."/>
            <person name="Cheng J."/>
            <person name="Tian M."/>
            <person name="Pan X."/>
            <person name="Warren A."/>
            <person name="Jiang C."/>
            <person name="Yuan D."/>
            <person name="Miao W."/>
        </authorList>
    </citation>
    <scope>NUCLEOTIDE SEQUENCE [LARGE SCALE GENOMIC DNA]</scope>
    <source>
        <strain evidence="16">36N120E</strain>
    </source>
</reference>
<dbReference type="SMART" id="SM00100">
    <property type="entry name" value="cNMP"/>
    <property type="match status" value="1"/>
</dbReference>
<evidence type="ECO:0000313" key="16">
    <source>
        <dbReference type="EMBL" id="KRX07015.1"/>
    </source>
</evidence>
<dbReference type="OrthoDB" id="433309at2759"/>
<dbReference type="Pfam" id="PF00027">
    <property type="entry name" value="cNMP_binding"/>
    <property type="match status" value="1"/>
</dbReference>